<comment type="cofactor">
    <cofactor evidence="11">
        <name>Mg(2+)</name>
        <dbReference type="ChEBI" id="CHEBI:18420"/>
    </cofactor>
    <text evidence="11">Binds 1 Mg(2+) ion per subunit.</text>
</comment>
<dbReference type="EC" id="2.7.1.71" evidence="3 11"/>
<evidence type="ECO:0000256" key="1">
    <source>
        <dbReference type="ARBA" id="ARBA00004842"/>
    </source>
</evidence>
<dbReference type="UniPathway" id="UPA00053">
    <property type="reaction ID" value="UER00088"/>
</dbReference>
<comment type="similarity">
    <text evidence="2 11">Belongs to the shikimate kinase family.</text>
</comment>
<keyword evidence="11" id="KW-0479">Metal-binding</keyword>
<dbReference type="GO" id="GO:0004765">
    <property type="term" value="F:shikimate kinase activity"/>
    <property type="evidence" value="ECO:0007669"/>
    <property type="project" value="UniProtKB-UniRule"/>
</dbReference>
<evidence type="ECO:0000256" key="7">
    <source>
        <dbReference type="ARBA" id="ARBA00022777"/>
    </source>
</evidence>
<dbReference type="InterPro" id="IPR000623">
    <property type="entry name" value="Shikimate_kinase/TSH1"/>
</dbReference>
<name>A0A081G2S6_9GAMM</name>
<evidence type="ECO:0000256" key="5">
    <source>
        <dbReference type="ARBA" id="ARBA00022679"/>
    </source>
</evidence>
<comment type="subunit">
    <text evidence="11">Monomer.</text>
</comment>
<dbReference type="OrthoDB" id="9800332at2"/>
<feature type="binding site" evidence="11">
    <location>
        <position position="48"/>
    </location>
    <ligand>
        <name>substrate</name>
    </ligand>
</feature>
<dbReference type="InterPro" id="IPR031322">
    <property type="entry name" value="Shikimate/glucono_kinase"/>
</dbReference>
<organism evidence="12 13">
    <name type="scientific">Marinobacterium lacunae</name>
    <dbReference type="NCBI Taxonomy" id="1232683"/>
    <lineage>
        <taxon>Bacteria</taxon>
        <taxon>Pseudomonadati</taxon>
        <taxon>Pseudomonadota</taxon>
        <taxon>Gammaproteobacteria</taxon>
        <taxon>Oceanospirillales</taxon>
        <taxon>Oceanospirillaceae</taxon>
        <taxon>Marinobacterium</taxon>
    </lineage>
</organism>
<dbReference type="HAMAP" id="MF_00109">
    <property type="entry name" value="Shikimate_kinase"/>
    <property type="match status" value="1"/>
</dbReference>
<evidence type="ECO:0000313" key="12">
    <source>
        <dbReference type="EMBL" id="KEA65081.1"/>
    </source>
</evidence>
<feature type="binding site" evidence="11">
    <location>
        <position position="6"/>
    </location>
    <ligand>
        <name>Mg(2+)</name>
        <dbReference type="ChEBI" id="CHEBI:18420"/>
    </ligand>
</feature>
<dbReference type="PANTHER" id="PTHR21087">
    <property type="entry name" value="SHIKIMATE KINASE"/>
    <property type="match status" value="1"/>
</dbReference>
<feature type="binding site" evidence="11">
    <location>
        <position position="127"/>
    </location>
    <ligand>
        <name>substrate</name>
    </ligand>
</feature>
<dbReference type="SUPFAM" id="SSF52540">
    <property type="entry name" value="P-loop containing nucleoside triphosphate hydrolases"/>
    <property type="match status" value="1"/>
</dbReference>
<dbReference type="PROSITE" id="PS01128">
    <property type="entry name" value="SHIKIMATE_KINASE"/>
    <property type="match status" value="1"/>
</dbReference>
<keyword evidence="4 11" id="KW-0028">Amino-acid biosynthesis</keyword>
<dbReference type="GO" id="GO:0008652">
    <property type="term" value="P:amino acid biosynthetic process"/>
    <property type="evidence" value="ECO:0007669"/>
    <property type="project" value="UniProtKB-KW"/>
</dbReference>
<evidence type="ECO:0000256" key="2">
    <source>
        <dbReference type="ARBA" id="ARBA00006997"/>
    </source>
</evidence>
<evidence type="ECO:0000256" key="9">
    <source>
        <dbReference type="ARBA" id="ARBA00023141"/>
    </source>
</evidence>
<keyword evidence="5 11" id="KW-0808">Transferase</keyword>
<comment type="function">
    <text evidence="11">Catalyzes the specific phosphorylation of the 3-hydroxyl group of shikimic acid using ATP as a cosubstrate.</text>
</comment>
<evidence type="ECO:0000256" key="8">
    <source>
        <dbReference type="ARBA" id="ARBA00022840"/>
    </source>
</evidence>
<evidence type="ECO:0000313" key="13">
    <source>
        <dbReference type="Proteomes" id="UP000028252"/>
    </source>
</evidence>
<feature type="binding site" evidence="11">
    <location>
        <begin position="2"/>
        <end position="7"/>
    </location>
    <ligand>
        <name>ATP</name>
        <dbReference type="ChEBI" id="CHEBI:30616"/>
    </ligand>
</feature>
<dbReference type="Proteomes" id="UP000028252">
    <property type="component" value="Unassembled WGS sequence"/>
</dbReference>
<keyword evidence="9 11" id="KW-0057">Aromatic amino acid biosynthesis</keyword>
<feature type="binding site" evidence="11">
    <location>
        <position position="70"/>
    </location>
    <ligand>
        <name>substrate</name>
    </ligand>
</feature>
<feature type="binding site" evidence="11">
    <location>
        <position position="24"/>
    </location>
    <ligand>
        <name>substrate</name>
    </ligand>
</feature>
<protein>
    <recommendedName>
        <fullName evidence="3 11">Shikimate kinase</fullName>
        <shortName evidence="11">SK</shortName>
        <ecNumber evidence="3 11">2.7.1.71</ecNumber>
    </recommendedName>
</protein>
<dbReference type="GO" id="GO:0000287">
    <property type="term" value="F:magnesium ion binding"/>
    <property type="evidence" value="ECO:0007669"/>
    <property type="project" value="UniProtKB-UniRule"/>
</dbReference>
<dbReference type="GO" id="GO:0005524">
    <property type="term" value="F:ATP binding"/>
    <property type="evidence" value="ECO:0007669"/>
    <property type="project" value="UniProtKB-UniRule"/>
</dbReference>
<keyword evidence="6 11" id="KW-0547">Nucleotide-binding</keyword>
<dbReference type="NCBIfam" id="NF003456">
    <property type="entry name" value="PRK05057.1"/>
    <property type="match status" value="1"/>
</dbReference>
<dbReference type="PATRIC" id="fig|1232683.4.peg.775"/>
<dbReference type="GO" id="GO:0009423">
    <property type="term" value="P:chorismate biosynthetic process"/>
    <property type="evidence" value="ECO:0007669"/>
    <property type="project" value="UniProtKB-UniRule"/>
</dbReference>
<comment type="pathway">
    <text evidence="1 11">Metabolic intermediate biosynthesis; chorismate biosynthesis; chorismate from D-erythrose 4-phosphate and phosphoenolpyruvate: step 5/7.</text>
</comment>
<dbReference type="PANTHER" id="PTHR21087:SF16">
    <property type="entry name" value="SHIKIMATE KINASE 1, CHLOROPLASTIC"/>
    <property type="match status" value="1"/>
</dbReference>
<dbReference type="eggNOG" id="COG0703">
    <property type="taxonomic scope" value="Bacteria"/>
</dbReference>
<dbReference type="Pfam" id="PF01202">
    <property type="entry name" value="SKI"/>
    <property type="match status" value="1"/>
</dbReference>
<dbReference type="STRING" id="1232683.ADIMK_0783"/>
<evidence type="ECO:0000256" key="10">
    <source>
        <dbReference type="ARBA" id="ARBA00048567"/>
    </source>
</evidence>
<keyword evidence="11" id="KW-0460">Magnesium</keyword>
<evidence type="ECO:0000256" key="11">
    <source>
        <dbReference type="HAMAP-Rule" id="MF_00109"/>
    </source>
</evidence>
<keyword evidence="8 11" id="KW-0067">ATP-binding</keyword>
<dbReference type="CDD" id="cd00464">
    <property type="entry name" value="SK"/>
    <property type="match status" value="1"/>
</dbReference>
<feature type="binding site" evidence="11">
    <location>
        <position position="108"/>
    </location>
    <ligand>
        <name>ATP</name>
        <dbReference type="ChEBI" id="CHEBI:30616"/>
    </ligand>
</feature>
<evidence type="ECO:0000256" key="4">
    <source>
        <dbReference type="ARBA" id="ARBA00022605"/>
    </source>
</evidence>
<sequence>MGSGKSTIGRLLSNELGQEFIDSDKAIEDRAGADIPWIFDVEGEAGFRNREQAVIDQITQLSPIVLATGGGAVLRPENRHHLQSRGFVVYLQTSVDQQLERTARDRNRPLLQNDDPRGVLDKLMAERDPLYRECCDLIVKTDRRHPRSVVSEILRHLNKQRALTQPV</sequence>
<keyword evidence="7 11" id="KW-0418">Kinase</keyword>
<keyword evidence="11" id="KW-0963">Cytoplasm</keyword>
<evidence type="ECO:0000256" key="6">
    <source>
        <dbReference type="ARBA" id="ARBA00022741"/>
    </source>
</evidence>
<dbReference type="GO" id="GO:0005829">
    <property type="term" value="C:cytosol"/>
    <property type="evidence" value="ECO:0007669"/>
    <property type="project" value="TreeGrafter"/>
</dbReference>
<dbReference type="Gene3D" id="3.40.50.300">
    <property type="entry name" value="P-loop containing nucleotide triphosphate hydrolases"/>
    <property type="match status" value="1"/>
</dbReference>
<proteinExistence type="inferred from homology"/>
<comment type="caution">
    <text evidence="12">The sequence shown here is derived from an EMBL/GenBank/DDBJ whole genome shotgun (WGS) entry which is preliminary data.</text>
</comment>
<dbReference type="InterPro" id="IPR027417">
    <property type="entry name" value="P-loop_NTPase"/>
</dbReference>
<comment type="subcellular location">
    <subcellularLocation>
        <location evidence="11">Cytoplasm</location>
    </subcellularLocation>
</comment>
<comment type="catalytic activity">
    <reaction evidence="10 11">
        <text>shikimate + ATP = 3-phosphoshikimate + ADP + H(+)</text>
        <dbReference type="Rhea" id="RHEA:13121"/>
        <dbReference type="ChEBI" id="CHEBI:15378"/>
        <dbReference type="ChEBI" id="CHEBI:30616"/>
        <dbReference type="ChEBI" id="CHEBI:36208"/>
        <dbReference type="ChEBI" id="CHEBI:145989"/>
        <dbReference type="ChEBI" id="CHEBI:456216"/>
        <dbReference type="EC" id="2.7.1.71"/>
    </reaction>
</comment>
<dbReference type="PRINTS" id="PR01100">
    <property type="entry name" value="SHIKIMTKNASE"/>
</dbReference>
<keyword evidence="13" id="KW-1185">Reference proteome</keyword>
<accession>A0A081G2S6</accession>
<evidence type="ECO:0000256" key="3">
    <source>
        <dbReference type="ARBA" id="ARBA00012154"/>
    </source>
</evidence>
<dbReference type="AlphaFoldDB" id="A0A081G2S6"/>
<dbReference type="GO" id="GO:0009073">
    <property type="term" value="P:aromatic amino acid family biosynthetic process"/>
    <property type="evidence" value="ECO:0007669"/>
    <property type="project" value="UniProtKB-KW"/>
</dbReference>
<dbReference type="EMBL" id="JMQN01000013">
    <property type="protein sequence ID" value="KEA65081.1"/>
    <property type="molecule type" value="Genomic_DNA"/>
</dbReference>
<gene>
    <name evidence="11" type="primary">aroK</name>
    <name evidence="12" type="ORF">ADIMK_0783</name>
</gene>
<reference evidence="12 13" key="1">
    <citation type="submission" date="2014-04" db="EMBL/GenBank/DDBJ databases">
        <title>Marinobacterium kochiensis sp. nov., isolated from sediment sample collected from Kochi backwaters in Kerala, India.</title>
        <authorList>
            <person name="Singh A."/>
            <person name="Pinnaka A.K."/>
        </authorList>
    </citation>
    <scope>NUCLEOTIDE SEQUENCE [LARGE SCALE GENOMIC DNA]</scope>
    <source>
        <strain evidence="12 13">AK27</strain>
    </source>
</reference>
<dbReference type="InterPro" id="IPR023000">
    <property type="entry name" value="Shikimate_kinase_CS"/>
</dbReference>
<dbReference type="RefSeq" id="WP_081849646.1">
    <property type="nucleotide sequence ID" value="NZ_JMQN01000013.1"/>
</dbReference>
<feature type="binding site" evidence="11">
    <location>
        <position position="144"/>
    </location>
    <ligand>
        <name>ATP</name>
        <dbReference type="ChEBI" id="CHEBI:30616"/>
    </ligand>
</feature>